<proteinExistence type="predicted"/>
<dbReference type="SUPFAM" id="SSF55961">
    <property type="entry name" value="Bet v1-like"/>
    <property type="match status" value="1"/>
</dbReference>
<evidence type="ECO:0000256" key="3">
    <source>
        <dbReference type="ARBA" id="ARBA00023155"/>
    </source>
</evidence>
<organism evidence="7 8">
    <name type="scientific">Rubus argutus</name>
    <name type="common">Southern blackberry</name>
    <dbReference type="NCBI Taxonomy" id="59490"/>
    <lineage>
        <taxon>Eukaryota</taxon>
        <taxon>Viridiplantae</taxon>
        <taxon>Streptophyta</taxon>
        <taxon>Embryophyta</taxon>
        <taxon>Tracheophyta</taxon>
        <taxon>Spermatophyta</taxon>
        <taxon>Magnoliopsida</taxon>
        <taxon>eudicotyledons</taxon>
        <taxon>Gunneridae</taxon>
        <taxon>Pentapetalae</taxon>
        <taxon>rosids</taxon>
        <taxon>fabids</taxon>
        <taxon>Rosales</taxon>
        <taxon>Rosaceae</taxon>
        <taxon>Rosoideae</taxon>
        <taxon>Rosoideae incertae sedis</taxon>
        <taxon>Rubus</taxon>
    </lineage>
</organism>
<evidence type="ECO:0000256" key="2">
    <source>
        <dbReference type="ARBA" id="ARBA00023125"/>
    </source>
</evidence>
<evidence type="ECO:0000256" key="1">
    <source>
        <dbReference type="ARBA" id="ARBA00023015"/>
    </source>
</evidence>
<keyword evidence="5" id="KW-0539">Nucleus</keyword>
<dbReference type="PANTHER" id="PTHR45654">
    <property type="entry name" value="HOMEOBOX-LEUCINE ZIPPER PROTEIN MERISTEM L1"/>
    <property type="match status" value="1"/>
</dbReference>
<evidence type="ECO:0000256" key="5">
    <source>
        <dbReference type="ARBA" id="ARBA00023242"/>
    </source>
</evidence>
<dbReference type="InterPro" id="IPR002913">
    <property type="entry name" value="START_lipid-bd_dom"/>
</dbReference>
<reference evidence="7 8" key="1">
    <citation type="journal article" date="2023" name="G3 (Bethesda)">
        <title>A chromosome-length genome assembly and annotation of blackberry (Rubus argutus, cv. 'Hillquist').</title>
        <authorList>
            <person name="Bruna T."/>
            <person name="Aryal R."/>
            <person name="Dudchenko O."/>
            <person name="Sargent D.J."/>
            <person name="Mead D."/>
            <person name="Buti M."/>
            <person name="Cavallini A."/>
            <person name="Hytonen T."/>
            <person name="Andres J."/>
            <person name="Pham M."/>
            <person name="Weisz D."/>
            <person name="Mascagni F."/>
            <person name="Usai G."/>
            <person name="Natali L."/>
            <person name="Bassil N."/>
            <person name="Fernandez G.E."/>
            <person name="Lomsadze A."/>
            <person name="Armour M."/>
            <person name="Olukolu B."/>
            <person name="Poorten T."/>
            <person name="Britton C."/>
            <person name="Davik J."/>
            <person name="Ashrafi H."/>
            <person name="Aiden E.L."/>
            <person name="Borodovsky M."/>
            <person name="Worthington M."/>
        </authorList>
    </citation>
    <scope>NUCLEOTIDE SEQUENCE [LARGE SCALE GENOMIC DNA]</scope>
    <source>
        <strain evidence="7">PI 553951</strain>
    </source>
</reference>
<keyword evidence="3" id="KW-0371">Homeobox</keyword>
<keyword evidence="1" id="KW-0805">Transcription regulation</keyword>
<dbReference type="AlphaFoldDB" id="A0AAW1VZH2"/>
<dbReference type="Pfam" id="PF01852">
    <property type="entry name" value="START"/>
    <property type="match status" value="1"/>
</dbReference>
<sequence length="401" mass="45042">MPSGNQPGPAHDLVGVPAEEVYGIVRRAKDEFLHGYCGLSSVDPVIYRQQRLSSRNSKLFRVLAHVSERRCSTVLSIEASRHSATIRCNPITIVQTLMDVDQWLHIFCSLVTNAQILEILSPGEEESYKERRKYVSGVRATNSKVPAREAQFVDLRRDQFAERRPSGCLIRDLQNGSSSSLWVENVDVRDKTEALHPKLTPFVESGYAFGARRWISNLQVQASASSTPRESTLHPVTVPFHLKEEKPCNNCKENGNQFLFRCLQLHIPQLVVIKQNQRENMEVKTNKEGVILANPLDCTELQTQRHPPSPGVFHDETGSFVIFAPIEKADFQSLLCGVDQEIQLMPFGFYILPNVSGSILDGTLLTMVFQITVKNVSKKKAVEVATQIVKETLHKIIEAVN</sequence>
<keyword evidence="4" id="KW-0804">Transcription</keyword>
<evidence type="ECO:0000259" key="6">
    <source>
        <dbReference type="PROSITE" id="PS50848"/>
    </source>
</evidence>
<accession>A0AAW1VZH2</accession>
<dbReference type="Proteomes" id="UP001457282">
    <property type="component" value="Unassembled WGS sequence"/>
</dbReference>
<dbReference type="PANTHER" id="PTHR45654:SF77">
    <property type="entry name" value="HOMEOBOX-LEUCINE ZIPPER PROTEIN MERISTEM L1"/>
    <property type="match status" value="1"/>
</dbReference>
<evidence type="ECO:0000313" key="8">
    <source>
        <dbReference type="Proteomes" id="UP001457282"/>
    </source>
</evidence>
<keyword evidence="8" id="KW-1185">Reference proteome</keyword>
<dbReference type="GO" id="GO:0008289">
    <property type="term" value="F:lipid binding"/>
    <property type="evidence" value="ECO:0007669"/>
    <property type="project" value="InterPro"/>
</dbReference>
<dbReference type="GO" id="GO:0003677">
    <property type="term" value="F:DNA binding"/>
    <property type="evidence" value="ECO:0007669"/>
    <property type="project" value="UniProtKB-KW"/>
</dbReference>
<dbReference type="PROSITE" id="PS50848">
    <property type="entry name" value="START"/>
    <property type="match status" value="1"/>
</dbReference>
<evidence type="ECO:0000256" key="4">
    <source>
        <dbReference type="ARBA" id="ARBA00023163"/>
    </source>
</evidence>
<dbReference type="InterPro" id="IPR057993">
    <property type="entry name" value="HD-Zip_IV_C"/>
</dbReference>
<protein>
    <recommendedName>
        <fullName evidence="6">START domain-containing protein</fullName>
    </recommendedName>
</protein>
<name>A0AAW1VZH2_RUBAR</name>
<dbReference type="Pfam" id="PF25797">
    <property type="entry name" value="PDF2_C"/>
    <property type="match status" value="1"/>
</dbReference>
<dbReference type="InterPro" id="IPR042160">
    <property type="entry name" value="HD-Zip_IV"/>
</dbReference>
<evidence type="ECO:0000313" key="7">
    <source>
        <dbReference type="EMBL" id="KAK9912128.1"/>
    </source>
</evidence>
<keyword evidence="2" id="KW-0238">DNA-binding</keyword>
<dbReference type="EMBL" id="JBEDUW010000007">
    <property type="protein sequence ID" value="KAK9912128.1"/>
    <property type="molecule type" value="Genomic_DNA"/>
</dbReference>
<feature type="domain" description="START" evidence="6">
    <location>
        <begin position="161"/>
        <end position="227"/>
    </location>
</feature>
<gene>
    <name evidence="7" type="ORF">M0R45_036002</name>
</gene>
<comment type="caution">
    <text evidence="7">The sequence shown here is derived from an EMBL/GenBank/DDBJ whole genome shotgun (WGS) entry which is preliminary data.</text>
</comment>